<sequence>MLSLQEWYAPAKQNGNNSQLSIAALAFHEARLKFLSGNNHHREIFNSINSQSGPEDVLAIVAECMKKYEARRKSPTARTWLREFSQRVNFYGNILDVLVQHHPEYVSLAWGAMKFLFVGVINHEKTVERLAEALSKIADMLPHIQLSSALYPTEHMRTAIAELYANIMRFFIRAYDWYEEGTLKHMLHSITRPVELRYQDLLQRIEQCSLRIHTLASVGQQAEIRDLHTGLHARLDDMNLSINQQFDKLSTRMEEIGNAMTLQSAAMINTNHVLTDIQFSQIMRSLARLPMWDAAKTFQYHRSLRDRRTHNAHRGLSARFWDSPKLARWFGAAGSEALVVAGTFQSRFCVRNFCVDVIEQLRSAGIPVLFALKVGQEMSDGGSSSAPLSSTDVLKYLLRQALQETKGRQTEKSMSLSCARVESAMAEEEWFQTLEAALSAFEQRVYLVIDLEILDRELRGAGGFHWLSSFLSLFEKLLDRCATTRIKVLLIGYGHEFPFPLSTDEQSKFVIQARTDVVTVRQQKLRRHTPQRGIPNHLKGSIC</sequence>
<evidence type="ECO:0000313" key="3">
    <source>
        <dbReference type="Proteomes" id="UP000054516"/>
    </source>
</evidence>
<dbReference type="InterPro" id="IPR056125">
    <property type="entry name" value="DUF7708"/>
</dbReference>
<accession>A0A1S7UNV8</accession>
<dbReference type="STRING" id="77044.A0A1S7UNV8"/>
<organism evidence="2">
    <name type="scientific">Rosellinia necatrix</name>
    <name type="common">White root-rot fungus</name>
    <dbReference type="NCBI Taxonomy" id="77044"/>
    <lineage>
        <taxon>Eukaryota</taxon>
        <taxon>Fungi</taxon>
        <taxon>Dikarya</taxon>
        <taxon>Ascomycota</taxon>
        <taxon>Pezizomycotina</taxon>
        <taxon>Sordariomycetes</taxon>
        <taxon>Xylariomycetidae</taxon>
        <taxon>Xylariales</taxon>
        <taxon>Xylariaceae</taxon>
        <taxon>Rosellinia</taxon>
    </lineage>
</organism>
<dbReference type="EMBL" id="DF977467">
    <property type="protein sequence ID" value="GAP85126.1"/>
    <property type="molecule type" value="Genomic_DNA"/>
</dbReference>
<dbReference type="Pfam" id="PF24809">
    <property type="entry name" value="DUF7708"/>
    <property type="match status" value="1"/>
</dbReference>
<reference evidence="2" key="1">
    <citation type="submission" date="2016-03" db="EMBL/GenBank/DDBJ databases">
        <title>Draft genome sequence of Rosellinia necatrix.</title>
        <authorList>
            <person name="Kanematsu S."/>
        </authorList>
    </citation>
    <scope>NUCLEOTIDE SEQUENCE [LARGE SCALE GENOMIC DNA]</scope>
    <source>
        <strain evidence="2">W97</strain>
    </source>
</reference>
<dbReference type="OMA" id="FHRANVE"/>
<dbReference type="AlphaFoldDB" id="A0A1S7UNV8"/>
<dbReference type="Proteomes" id="UP000054516">
    <property type="component" value="Unassembled WGS sequence"/>
</dbReference>
<proteinExistence type="predicted"/>
<evidence type="ECO:0000313" key="2">
    <source>
        <dbReference type="EMBL" id="GAP85126.1"/>
    </source>
</evidence>
<keyword evidence="3" id="KW-1185">Reference proteome</keyword>
<name>A0A1S7UNV8_ROSNE</name>
<dbReference type="OrthoDB" id="61900at2759"/>
<evidence type="ECO:0000259" key="1">
    <source>
        <dbReference type="Pfam" id="PF24809"/>
    </source>
</evidence>
<feature type="domain" description="DUF7708" evidence="1">
    <location>
        <begin position="79"/>
        <end position="224"/>
    </location>
</feature>
<protein>
    <recommendedName>
        <fullName evidence="1">DUF7708 domain-containing protein</fullName>
    </recommendedName>
</protein>
<gene>
    <name evidence="2" type="ORF">SAMD00023353_2200570</name>
</gene>